<dbReference type="Proteomes" id="UP001521785">
    <property type="component" value="Unassembled WGS sequence"/>
</dbReference>
<dbReference type="PROSITE" id="PS50297">
    <property type="entry name" value="ANK_REP_REGION"/>
    <property type="match status" value="1"/>
</dbReference>
<keyword evidence="1" id="KW-0677">Repeat</keyword>
<evidence type="ECO:0000313" key="5">
    <source>
        <dbReference type="Proteomes" id="UP001521785"/>
    </source>
</evidence>
<gene>
    <name evidence="4" type="ORF">SLS60_006957</name>
</gene>
<dbReference type="SMART" id="SM00248">
    <property type="entry name" value="ANK"/>
    <property type="match status" value="4"/>
</dbReference>
<dbReference type="Pfam" id="PF12796">
    <property type="entry name" value="Ank_2"/>
    <property type="match status" value="1"/>
</dbReference>
<dbReference type="PANTHER" id="PTHR24171">
    <property type="entry name" value="ANKYRIN REPEAT DOMAIN-CONTAINING PROTEIN 39-RELATED"/>
    <property type="match status" value="1"/>
</dbReference>
<proteinExistence type="predicted"/>
<evidence type="ECO:0000256" key="2">
    <source>
        <dbReference type="ARBA" id="ARBA00023043"/>
    </source>
</evidence>
<sequence length="435" mass="49155">MSQDLLDLPPEILQRVVHELVSDVGVVGAWKLRGVCRTFAAEIHDDIFARQSKEVLMASMDTAHHLQIFENNVIVYMRNRLNKRLDANGILVSKLEELWAYLMEKLHIREFEKRQEYATRLIEGLLHVNRFADYWKVFIWDEQLRSPWNGYADQQKIPATAAEKLMAAVAGEAYDLVPSLFGLFEVPRTGAHMMFNDPLTIATSRMDTKMVRTLIGCYKKNHPQNNAHCDKVDAISWAIKVGNIDALELLIAACRPWDNRYSSEKVLHRSWIEDAVRFDSIPALDIILEKRGGRKGMLTQDVIKTICKYGNDHVVNHYIQKGLLDVNKAYSLTSPLVTATRAANIGAMTTLISAGADVNKATTDGTTPLFIASRFYSKDTMTCLLDNGANTDTENWPECRYDTARLYLREELASRAAAQAEASKSSKSGSRKSKR</sequence>
<evidence type="ECO:0000256" key="3">
    <source>
        <dbReference type="PROSITE-ProRule" id="PRU00023"/>
    </source>
</evidence>
<evidence type="ECO:0000313" key="4">
    <source>
        <dbReference type="EMBL" id="KAL1600571.1"/>
    </source>
</evidence>
<comment type="caution">
    <text evidence="4">The sequence shown here is derived from an EMBL/GenBank/DDBJ whole genome shotgun (WGS) entry which is preliminary data.</text>
</comment>
<name>A0ABR3R819_9PLEO</name>
<keyword evidence="2 3" id="KW-0040">ANK repeat</keyword>
<organism evidence="4 5">
    <name type="scientific">Paraconiothyrium brasiliense</name>
    <dbReference type="NCBI Taxonomy" id="300254"/>
    <lineage>
        <taxon>Eukaryota</taxon>
        <taxon>Fungi</taxon>
        <taxon>Dikarya</taxon>
        <taxon>Ascomycota</taxon>
        <taxon>Pezizomycotina</taxon>
        <taxon>Dothideomycetes</taxon>
        <taxon>Pleosporomycetidae</taxon>
        <taxon>Pleosporales</taxon>
        <taxon>Massarineae</taxon>
        <taxon>Didymosphaeriaceae</taxon>
        <taxon>Paraconiothyrium</taxon>
    </lineage>
</organism>
<reference evidence="4 5" key="1">
    <citation type="submission" date="2024-02" db="EMBL/GenBank/DDBJ databases">
        <title>De novo assembly and annotation of 12 fungi associated with fruit tree decline syndrome in Ontario, Canada.</title>
        <authorList>
            <person name="Sulman M."/>
            <person name="Ellouze W."/>
            <person name="Ilyukhin E."/>
        </authorList>
    </citation>
    <scope>NUCLEOTIDE SEQUENCE [LARGE SCALE GENOMIC DNA]</scope>
    <source>
        <strain evidence="4 5">M42-189</strain>
    </source>
</reference>
<accession>A0ABR3R819</accession>
<dbReference type="SUPFAM" id="SSF48403">
    <property type="entry name" value="Ankyrin repeat"/>
    <property type="match status" value="1"/>
</dbReference>
<keyword evidence="5" id="KW-1185">Reference proteome</keyword>
<feature type="repeat" description="ANK" evidence="3">
    <location>
        <begin position="364"/>
        <end position="396"/>
    </location>
</feature>
<protein>
    <recommendedName>
        <fullName evidence="6">Ankyrin repeat protein</fullName>
    </recommendedName>
</protein>
<dbReference type="InterPro" id="IPR002110">
    <property type="entry name" value="Ankyrin_rpt"/>
</dbReference>
<dbReference type="PROSITE" id="PS50088">
    <property type="entry name" value="ANK_REPEAT"/>
    <property type="match status" value="1"/>
</dbReference>
<evidence type="ECO:0008006" key="6">
    <source>
        <dbReference type="Google" id="ProtNLM"/>
    </source>
</evidence>
<dbReference type="Gene3D" id="1.25.40.20">
    <property type="entry name" value="Ankyrin repeat-containing domain"/>
    <property type="match status" value="1"/>
</dbReference>
<evidence type="ECO:0000256" key="1">
    <source>
        <dbReference type="ARBA" id="ARBA00022737"/>
    </source>
</evidence>
<dbReference type="InterPro" id="IPR036770">
    <property type="entry name" value="Ankyrin_rpt-contain_sf"/>
</dbReference>
<dbReference type="EMBL" id="JAKJXO020000009">
    <property type="protein sequence ID" value="KAL1600571.1"/>
    <property type="molecule type" value="Genomic_DNA"/>
</dbReference>